<dbReference type="Gene3D" id="3.40.50.12370">
    <property type="match status" value="1"/>
</dbReference>
<dbReference type="OrthoDB" id="239260at2"/>
<dbReference type="AlphaFoldDB" id="E8LTF9"/>
<organism evidence="6 7">
    <name type="scientific">Vibrio brasiliensis LMG 20546</name>
    <dbReference type="NCBI Taxonomy" id="945543"/>
    <lineage>
        <taxon>Bacteria</taxon>
        <taxon>Pseudomonadati</taxon>
        <taxon>Pseudomonadota</taxon>
        <taxon>Gammaproteobacteria</taxon>
        <taxon>Vibrionales</taxon>
        <taxon>Vibrionaceae</taxon>
        <taxon>Vibrio</taxon>
        <taxon>Vibrio oreintalis group</taxon>
    </lineage>
</organism>
<evidence type="ECO:0000256" key="4">
    <source>
        <dbReference type="ARBA" id="ARBA00037131"/>
    </source>
</evidence>
<comment type="subcellular location">
    <subcellularLocation>
        <location evidence="1">Cytoplasm</location>
    </subcellularLocation>
</comment>
<dbReference type="EMBL" id="AEVS01000051">
    <property type="protein sequence ID" value="EGA66052.1"/>
    <property type="molecule type" value="Genomic_DNA"/>
</dbReference>
<evidence type="ECO:0000313" key="6">
    <source>
        <dbReference type="EMBL" id="EGA66052.1"/>
    </source>
</evidence>
<keyword evidence="7" id="KW-1185">Reference proteome</keyword>
<proteinExistence type="inferred from homology"/>
<reference evidence="6 7" key="1">
    <citation type="journal article" date="2012" name="Int. J. Syst. Evol. Microbiol.">
        <title>Vibrio caribbeanicus sp. nov., isolated from the marine sponge Scleritoderma cyanea.</title>
        <authorList>
            <person name="Hoffmann M."/>
            <person name="Monday S.R."/>
            <person name="Allard M.W."/>
            <person name="Strain E.A."/>
            <person name="Whittaker P."/>
            <person name="Naum M."/>
            <person name="McCarthy P.J."/>
            <person name="Lopez J.V."/>
            <person name="Fischer M."/>
            <person name="Brown E.W."/>
        </authorList>
    </citation>
    <scope>NUCLEOTIDE SEQUENCE [LARGE SCALE GENOMIC DNA]</scope>
    <source>
        <strain evidence="6 7">LMG 20546</strain>
    </source>
</reference>
<dbReference type="RefSeq" id="WP_006879109.1">
    <property type="nucleotide sequence ID" value="NZ_AEVS01000051.1"/>
</dbReference>
<comment type="similarity">
    <text evidence="2">Belongs to the universal stress protein A family.</text>
</comment>
<name>E8LTF9_9VIBR</name>
<dbReference type="Proteomes" id="UP000004371">
    <property type="component" value="Unassembled WGS sequence"/>
</dbReference>
<evidence type="ECO:0000256" key="1">
    <source>
        <dbReference type="ARBA" id="ARBA00004496"/>
    </source>
</evidence>
<dbReference type="eggNOG" id="COG0589">
    <property type="taxonomic scope" value="Bacteria"/>
</dbReference>
<dbReference type="PANTHER" id="PTHR47892:SF1">
    <property type="entry name" value="UNIVERSAL STRESS PROTEIN E"/>
    <property type="match status" value="1"/>
</dbReference>
<sequence length="311" mass="34910">MAFNQLLVPIAPEQDLNDSHHQAFQFANQCGAKVTLQLVIKELAEYKDIFHLSGSTLDVLDHATKHYHDALNQHIHNLNSQYPNIQFTSKVDVGVPFIEIIKEASHLGASMVIIDSYRQSKKEACERGSNTLNLMRKSETPIWSLGKVSAPVKQVVAAIDLTNSDYYEFNTKLVEMAVEFCTKMKATLTLCHVWQLESEGFLRDWSGYSDIEIALLAKKLREERLTRLNDLLAPYADSDAEIHTALLEGETREVFPQYVTDNKMDLVVMGSMSRSGISGFVLGNTAEDMLNKLDCSVITLKPDSFKSPVQP</sequence>
<comment type="caution">
    <text evidence="6">The sequence shown here is derived from an EMBL/GenBank/DDBJ whole genome shotgun (WGS) entry which is preliminary data.</text>
</comment>
<dbReference type="GO" id="GO:0005737">
    <property type="term" value="C:cytoplasm"/>
    <property type="evidence" value="ECO:0007669"/>
    <property type="project" value="UniProtKB-SubCell"/>
</dbReference>
<evidence type="ECO:0000313" key="7">
    <source>
        <dbReference type="Proteomes" id="UP000004371"/>
    </source>
</evidence>
<dbReference type="PANTHER" id="PTHR47892">
    <property type="entry name" value="UNIVERSAL STRESS PROTEIN E"/>
    <property type="match status" value="1"/>
</dbReference>
<dbReference type="STRING" id="945543.VIBR0546_12077"/>
<protein>
    <recommendedName>
        <fullName evidence="5">UspA domain-containing protein</fullName>
    </recommendedName>
</protein>
<evidence type="ECO:0000256" key="2">
    <source>
        <dbReference type="ARBA" id="ARBA00008791"/>
    </source>
</evidence>
<dbReference type="CDD" id="cd00293">
    <property type="entry name" value="USP-like"/>
    <property type="match status" value="1"/>
</dbReference>
<feature type="domain" description="UspA" evidence="5">
    <location>
        <begin position="170"/>
        <end position="300"/>
    </location>
</feature>
<dbReference type="Pfam" id="PF00582">
    <property type="entry name" value="Usp"/>
    <property type="match status" value="1"/>
</dbReference>
<dbReference type="InterPro" id="IPR006016">
    <property type="entry name" value="UspA"/>
</dbReference>
<keyword evidence="3" id="KW-0963">Cytoplasm</keyword>
<comment type="function">
    <text evidence="4">Required for resistance to DNA-damaging agents.</text>
</comment>
<accession>E8LTF9</accession>
<evidence type="ECO:0000259" key="5">
    <source>
        <dbReference type="Pfam" id="PF00582"/>
    </source>
</evidence>
<dbReference type="SUPFAM" id="SSF52402">
    <property type="entry name" value="Adenine nucleotide alpha hydrolases-like"/>
    <property type="match status" value="2"/>
</dbReference>
<evidence type="ECO:0000256" key="3">
    <source>
        <dbReference type="ARBA" id="ARBA00022490"/>
    </source>
</evidence>
<gene>
    <name evidence="6" type="ORF">VIBR0546_12077</name>
</gene>